<gene>
    <name evidence="3" type="ORF">CYME_CMO045C</name>
</gene>
<protein>
    <submittedName>
        <fullName evidence="3">Uncharacterized protein</fullName>
    </submittedName>
</protein>
<feature type="transmembrane region" description="Helical" evidence="2">
    <location>
        <begin position="498"/>
        <end position="518"/>
    </location>
</feature>
<dbReference type="Gramene" id="CMO045CT">
    <property type="protein sequence ID" value="CMO045CT"/>
    <property type="gene ID" value="CMO045C"/>
</dbReference>
<feature type="region of interest" description="Disordered" evidence="1">
    <location>
        <begin position="165"/>
        <end position="200"/>
    </location>
</feature>
<name>M1V9E2_CYAM1</name>
<sequence>MRPMFCYTTPSGMHAAYHRSRGLEKPTCRVHYGLDRSCMERHLYGGKAPSARLLMDALHQRRFWFQVKINDLGRRRKYSSKSAATQSCHTESDHLRTADQTSYPAAQAREEVPIDHSVRVGGESSRAGRSEIIRGATPLRCEEHQAKASPRTEATVPGAEEARLLHKKEPSNSKAPEGIVDDLNSDRMKESPLLSSSALPDEPFGMGTLFDGATAPMQRCLEEITGNSLAQEETNAHTDGTSAEKTADLVLTHPFDETNTERDQDLVQPVDGLADSDVVLNGPSTAAEAASETELAPDDSNHSLEAMPHDETESEHASAIEHQTLGSMATDSDAKESTEHEPTRDELANAHAQEPGTLERMPRRPLGRPRRISDVFRVPTGQSTTKRAPSEPAKVTSVELGRQRLDILYAIRRGWRPGKSESEDGATTADVEISAEDLENLSCPEISMDENTVAWGASPTERTSDRAAFVDPAEAGGRATSTMGIIGLSRLIRYRMRLWFLHMLRMVFTVLNMLRSYLRTLRKPRT</sequence>
<accession>M1V9E2</accession>
<evidence type="ECO:0000313" key="4">
    <source>
        <dbReference type="Proteomes" id="UP000007014"/>
    </source>
</evidence>
<proteinExistence type="predicted"/>
<dbReference type="RefSeq" id="XP_005537470.1">
    <property type="nucleotide sequence ID" value="XM_005537413.1"/>
</dbReference>
<reference evidence="3 4" key="2">
    <citation type="journal article" date="2007" name="BMC Biol.">
        <title>A 100%-complete sequence reveals unusually simple genomic features in the hot-spring red alga Cyanidioschyzon merolae.</title>
        <authorList>
            <person name="Nozaki H."/>
            <person name="Takano H."/>
            <person name="Misumi O."/>
            <person name="Terasawa K."/>
            <person name="Matsuzaki M."/>
            <person name="Maruyama S."/>
            <person name="Nishida K."/>
            <person name="Yagisawa F."/>
            <person name="Yoshida Y."/>
            <person name="Fujiwara T."/>
            <person name="Takio S."/>
            <person name="Tamura K."/>
            <person name="Chung S.J."/>
            <person name="Nakamura S."/>
            <person name="Kuroiwa H."/>
            <person name="Tanaka K."/>
            <person name="Sato N."/>
            <person name="Kuroiwa T."/>
        </authorList>
    </citation>
    <scope>NUCLEOTIDE SEQUENCE [LARGE SCALE GENOMIC DNA]</scope>
    <source>
        <strain evidence="3 4">10D</strain>
    </source>
</reference>
<dbReference type="EMBL" id="AP006497">
    <property type="protein sequence ID" value="BAM81434.1"/>
    <property type="molecule type" value="Genomic_DNA"/>
</dbReference>
<evidence type="ECO:0000256" key="1">
    <source>
        <dbReference type="SAM" id="MobiDB-lite"/>
    </source>
</evidence>
<keyword evidence="2" id="KW-1133">Transmembrane helix</keyword>
<feature type="region of interest" description="Disordered" evidence="1">
    <location>
        <begin position="285"/>
        <end position="397"/>
    </location>
</feature>
<dbReference type="Proteomes" id="UP000007014">
    <property type="component" value="Chromosome 15"/>
</dbReference>
<dbReference type="GeneID" id="16995554"/>
<feature type="region of interest" description="Disordered" evidence="1">
    <location>
        <begin position="79"/>
        <end position="98"/>
    </location>
</feature>
<feature type="compositionally biased region" description="Low complexity" evidence="1">
    <location>
        <begin position="285"/>
        <end position="294"/>
    </location>
</feature>
<organism evidence="3 4">
    <name type="scientific">Cyanidioschyzon merolae (strain NIES-3377 / 10D)</name>
    <name type="common">Unicellular red alga</name>
    <dbReference type="NCBI Taxonomy" id="280699"/>
    <lineage>
        <taxon>Eukaryota</taxon>
        <taxon>Rhodophyta</taxon>
        <taxon>Bangiophyceae</taxon>
        <taxon>Cyanidiales</taxon>
        <taxon>Cyanidiaceae</taxon>
        <taxon>Cyanidioschyzon</taxon>
    </lineage>
</organism>
<feature type="compositionally biased region" description="Basic and acidic residues" evidence="1">
    <location>
        <begin position="332"/>
        <end position="348"/>
    </location>
</feature>
<dbReference type="KEGG" id="cme:CYME_CMO045C"/>
<feature type="compositionally biased region" description="Polar residues" evidence="1">
    <location>
        <begin position="80"/>
        <end position="89"/>
    </location>
</feature>
<dbReference type="AlphaFoldDB" id="M1V9E2"/>
<keyword evidence="4" id="KW-1185">Reference proteome</keyword>
<dbReference type="HOGENOM" id="CLU_518144_0_0_1"/>
<reference evidence="3 4" key="1">
    <citation type="journal article" date="2004" name="Nature">
        <title>Genome sequence of the ultrasmall unicellular red alga Cyanidioschyzon merolae 10D.</title>
        <authorList>
            <person name="Matsuzaki M."/>
            <person name="Misumi O."/>
            <person name="Shin-i T."/>
            <person name="Maruyama S."/>
            <person name="Takahara M."/>
            <person name="Miyagishima S."/>
            <person name="Mori T."/>
            <person name="Nishida K."/>
            <person name="Yagisawa F."/>
            <person name="Nishida K."/>
            <person name="Yoshida Y."/>
            <person name="Nishimura Y."/>
            <person name="Nakao S."/>
            <person name="Kobayashi T."/>
            <person name="Momoyama Y."/>
            <person name="Higashiyama T."/>
            <person name="Minoda A."/>
            <person name="Sano M."/>
            <person name="Nomoto H."/>
            <person name="Oishi K."/>
            <person name="Hayashi H."/>
            <person name="Ohta F."/>
            <person name="Nishizaka S."/>
            <person name="Haga S."/>
            <person name="Miura S."/>
            <person name="Morishita T."/>
            <person name="Kabeya Y."/>
            <person name="Terasawa K."/>
            <person name="Suzuki Y."/>
            <person name="Ishii Y."/>
            <person name="Asakawa S."/>
            <person name="Takano H."/>
            <person name="Ohta N."/>
            <person name="Kuroiwa H."/>
            <person name="Tanaka K."/>
            <person name="Shimizu N."/>
            <person name="Sugano S."/>
            <person name="Sato N."/>
            <person name="Nozaki H."/>
            <person name="Ogasawara N."/>
            <person name="Kohara Y."/>
            <person name="Kuroiwa T."/>
        </authorList>
    </citation>
    <scope>NUCLEOTIDE SEQUENCE [LARGE SCALE GENOMIC DNA]</scope>
    <source>
        <strain evidence="3 4">10D</strain>
    </source>
</reference>
<evidence type="ECO:0000313" key="3">
    <source>
        <dbReference type="EMBL" id="BAM81434.1"/>
    </source>
</evidence>
<keyword evidence="2" id="KW-0812">Transmembrane</keyword>
<evidence type="ECO:0000256" key="2">
    <source>
        <dbReference type="SAM" id="Phobius"/>
    </source>
</evidence>
<feature type="compositionally biased region" description="Basic and acidic residues" evidence="1">
    <location>
        <begin position="299"/>
        <end position="319"/>
    </location>
</feature>
<keyword evidence="2" id="KW-0472">Membrane</keyword>